<feature type="region of interest" description="Disordered" evidence="1">
    <location>
        <begin position="308"/>
        <end position="357"/>
    </location>
</feature>
<feature type="region of interest" description="Disordered" evidence="1">
    <location>
        <begin position="205"/>
        <end position="230"/>
    </location>
</feature>
<name>A0A511KIU1_RHOTO</name>
<accession>A0A511KIU1</accession>
<dbReference type="Pfam" id="PF00172">
    <property type="entry name" value="Zn_clus"/>
    <property type="match status" value="1"/>
</dbReference>
<dbReference type="Proteomes" id="UP000321518">
    <property type="component" value="Unassembled WGS sequence"/>
</dbReference>
<feature type="compositionally biased region" description="Basic and acidic residues" evidence="1">
    <location>
        <begin position="457"/>
        <end position="467"/>
    </location>
</feature>
<evidence type="ECO:0000313" key="4">
    <source>
        <dbReference type="Proteomes" id="UP000321518"/>
    </source>
</evidence>
<evidence type="ECO:0000313" key="3">
    <source>
        <dbReference type="EMBL" id="GEM10303.1"/>
    </source>
</evidence>
<feature type="compositionally biased region" description="Polar residues" evidence="1">
    <location>
        <begin position="1"/>
        <end position="16"/>
    </location>
</feature>
<reference evidence="3 4" key="1">
    <citation type="submission" date="2019-07" db="EMBL/GenBank/DDBJ databases">
        <title>Rhodotorula toruloides NBRC10032 genome sequencing.</title>
        <authorList>
            <person name="Shida Y."/>
            <person name="Takaku H."/>
            <person name="Ogasawara W."/>
            <person name="Mori K."/>
        </authorList>
    </citation>
    <scope>NUCLEOTIDE SEQUENCE [LARGE SCALE GENOMIC DNA]</scope>
    <source>
        <strain evidence="3 4">NBRC10032</strain>
    </source>
</reference>
<feature type="region of interest" description="Disordered" evidence="1">
    <location>
        <begin position="457"/>
        <end position="483"/>
    </location>
</feature>
<dbReference type="GO" id="GO:0008270">
    <property type="term" value="F:zinc ion binding"/>
    <property type="evidence" value="ECO:0007669"/>
    <property type="project" value="InterPro"/>
</dbReference>
<comment type="caution">
    <text evidence="3">The sequence shown here is derived from an EMBL/GenBank/DDBJ whole genome shotgun (WGS) entry which is preliminary data.</text>
</comment>
<organism evidence="3 4">
    <name type="scientific">Rhodotorula toruloides</name>
    <name type="common">Yeast</name>
    <name type="synonym">Rhodosporidium toruloides</name>
    <dbReference type="NCBI Taxonomy" id="5286"/>
    <lineage>
        <taxon>Eukaryota</taxon>
        <taxon>Fungi</taxon>
        <taxon>Dikarya</taxon>
        <taxon>Basidiomycota</taxon>
        <taxon>Pucciniomycotina</taxon>
        <taxon>Microbotryomycetes</taxon>
        <taxon>Sporidiobolales</taxon>
        <taxon>Sporidiobolaceae</taxon>
        <taxon>Rhodotorula</taxon>
    </lineage>
</organism>
<evidence type="ECO:0000256" key="1">
    <source>
        <dbReference type="SAM" id="MobiDB-lite"/>
    </source>
</evidence>
<dbReference type="InterPro" id="IPR001138">
    <property type="entry name" value="Zn2Cys6_DnaBD"/>
</dbReference>
<dbReference type="SMART" id="SM00066">
    <property type="entry name" value="GAL4"/>
    <property type="match status" value="1"/>
</dbReference>
<dbReference type="PROSITE" id="PS50048">
    <property type="entry name" value="ZN2_CY6_FUNGAL_2"/>
    <property type="match status" value="1"/>
</dbReference>
<protein>
    <submittedName>
        <fullName evidence="3">C6 transcription factor</fullName>
    </submittedName>
</protein>
<gene>
    <name evidence="3" type="ORF">Rt10032_c10g4320</name>
</gene>
<dbReference type="CDD" id="cd00067">
    <property type="entry name" value="GAL4"/>
    <property type="match status" value="1"/>
</dbReference>
<feature type="region of interest" description="Disordered" evidence="1">
    <location>
        <begin position="370"/>
        <end position="415"/>
    </location>
</feature>
<feature type="compositionally biased region" description="Low complexity" evidence="1">
    <location>
        <begin position="348"/>
        <end position="357"/>
    </location>
</feature>
<proteinExistence type="predicted"/>
<dbReference type="GO" id="GO:0000981">
    <property type="term" value="F:DNA-binding transcription factor activity, RNA polymerase II-specific"/>
    <property type="evidence" value="ECO:0007669"/>
    <property type="project" value="InterPro"/>
</dbReference>
<sequence>MSASSDETQGPSQDATPDSPPSQTLSPSPSPAVSGSARTTSANPPAGEGPKQARRKRWTGVRNCDACRIRKSKCDRLRPCSNCAFRNVKCTYDEAFDSFPMVAVEHNLADISRLCQNVFALARCLNMPSDELDKLALLADELIDQERPKPRTAAENSDATKRRRSLGEILRTNPQFASLDTDLAAKRQAASARSEATTIRTPRPEIPHAHAYDGRSVTAPAPRPPSAAHVRQGPPLVYHPMQPVAPQVFVYGPGAYPAVVPPWSHGVSPTDLALRSIYPPAAGLYSCAQPASVHVPYHPALYPQLRPPKAHALPRRPTSSSGRLSPAVLPPLAIPSRPLSHTGAANRSAIAPSTATPSTAVSALTPFRSAHAPTSATTPPSAQPSGGRSPSSLPHGGLYVLPPVQPKKPSPDSFSTHLASFASTIRTASAPPSPPIRLAPLRSVVSTEDVKMADEVKRDASAQEAGRRLPSLSNALFRGQSGG</sequence>
<feature type="compositionally biased region" description="Low complexity" evidence="1">
    <location>
        <begin position="370"/>
        <end position="385"/>
    </location>
</feature>
<dbReference type="EMBL" id="BJWK01000010">
    <property type="protein sequence ID" value="GEM10303.1"/>
    <property type="molecule type" value="Genomic_DNA"/>
</dbReference>
<dbReference type="SUPFAM" id="SSF57701">
    <property type="entry name" value="Zn2/Cys6 DNA-binding domain"/>
    <property type="match status" value="1"/>
</dbReference>
<dbReference type="InterPro" id="IPR036864">
    <property type="entry name" value="Zn2-C6_fun-type_DNA-bd_sf"/>
</dbReference>
<feature type="domain" description="Zn(2)-C6 fungal-type" evidence="2">
    <location>
        <begin position="63"/>
        <end position="92"/>
    </location>
</feature>
<dbReference type="AlphaFoldDB" id="A0A511KIU1"/>
<dbReference type="Gene3D" id="4.10.240.10">
    <property type="entry name" value="Zn(2)-C6 fungal-type DNA-binding domain"/>
    <property type="match status" value="1"/>
</dbReference>
<feature type="region of interest" description="Disordered" evidence="1">
    <location>
        <begin position="148"/>
        <end position="167"/>
    </location>
</feature>
<evidence type="ECO:0000259" key="2">
    <source>
        <dbReference type="PROSITE" id="PS50048"/>
    </source>
</evidence>
<feature type="region of interest" description="Disordered" evidence="1">
    <location>
        <begin position="1"/>
        <end position="55"/>
    </location>
</feature>
<dbReference type="OrthoDB" id="2527927at2759"/>